<feature type="domain" description="PD-(D/E)XK endonuclease-like" evidence="1">
    <location>
        <begin position="2"/>
        <end position="213"/>
    </location>
</feature>
<proteinExistence type="predicted"/>
<dbReference type="Gene3D" id="3.90.320.10">
    <property type="match status" value="1"/>
</dbReference>
<accession>A0A1T1ANS6</accession>
<evidence type="ECO:0000313" key="3">
    <source>
        <dbReference type="Proteomes" id="UP000190750"/>
    </source>
</evidence>
<dbReference type="InterPro" id="IPR011604">
    <property type="entry name" value="PDDEXK-like_dom_sf"/>
</dbReference>
<dbReference type="STRING" id="28066.RF819_02865"/>
<evidence type="ECO:0000259" key="1">
    <source>
        <dbReference type="Pfam" id="PF12705"/>
    </source>
</evidence>
<protein>
    <recommendedName>
        <fullName evidence="1">PD-(D/E)XK endonuclease-like domain-containing protein</fullName>
    </recommendedName>
</protein>
<organism evidence="2 3">
    <name type="scientific">Rhodoferax fermentans</name>
    <dbReference type="NCBI Taxonomy" id="28066"/>
    <lineage>
        <taxon>Bacteria</taxon>
        <taxon>Pseudomonadati</taxon>
        <taxon>Pseudomonadota</taxon>
        <taxon>Betaproteobacteria</taxon>
        <taxon>Burkholderiales</taxon>
        <taxon>Comamonadaceae</taxon>
        <taxon>Rhodoferax</taxon>
    </lineage>
</organism>
<reference evidence="2 3" key="1">
    <citation type="submission" date="2017-01" db="EMBL/GenBank/DDBJ databases">
        <title>Genome sequencing of Rhodoferax fermentans JCM 7819.</title>
        <authorList>
            <person name="Kim Y.J."/>
            <person name="Farh M.E.-A."/>
            <person name="Yang D.-C."/>
        </authorList>
    </citation>
    <scope>NUCLEOTIDE SEQUENCE [LARGE SCALE GENOMIC DNA]</scope>
    <source>
        <strain evidence="2 3">JCM 7819</strain>
    </source>
</reference>
<evidence type="ECO:0000313" key="2">
    <source>
        <dbReference type="EMBL" id="OOV05790.1"/>
    </source>
</evidence>
<dbReference type="OrthoDB" id="9153242at2"/>
<gene>
    <name evidence="2" type="ORF">RF819_02865</name>
</gene>
<dbReference type="EMBL" id="MTJN01000002">
    <property type="protein sequence ID" value="OOV05790.1"/>
    <property type="molecule type" value="Genomic_DNA"/>
</dbReference>
<keyword evidence="3" id="KW-1185">Reference proteome</keyword>
<sequence>MPWSYSKLLDFEQCKLRYKYKHIDRVPEEKSPAADRGTAIHTLAEKFVDGRLKSLPTELMKFQNDFCALRERYSNGLVSNEGEWGFDQNWQPAAYKTAWLRMKADSVAFNENRTEAIVIDFKTGKKWGNELKHGEQTQLYSLATAIRNPTVKKVTAELWYLDKDELTPVTYTREQAINFVKSFDKRAKRIDHAHSTGIFEPSPNMVSCQWCPYGPQKGNQCQHAYTTSMTIADYRRKYA</sequence>
<name>A0A1T1ANS6_RHOFE</name>
<dbReference type="RefSeq" id="WP_078363572.1">
    <property type="nucleotide sequence ID" value="NZ_MTJN01000002.1"/>
</dbReference>
<dbReference type="Pfam" id="PF12705">
    <property type="entry name" value="PDDEXK_1"/>
    <property type="match status" value="1"/>
</dbReference>
<dbReference type="Proteomes" id="UP000190750">
    <property type="component" value="Unassembled WGS sequence"/>
</dbReference>
<dbReference type="AlphaFoldDB" id="A0A1T1ANS6"/>
<dbReference type="InterPro" id="IPR038726">
    <property type="entry name" value="PDDEXK_AddAB-type"/>
</dbReference>
<comment type="caution">
    <text evidence="2">The sequence shown here is derived from an EMBL/GenBank/DDBJ whole genome shotgun (WGS) entry which is preliminary data.</text>
</comment>